<dbReference type="Proteomes" id="UP000264353">
    <property type="component" value="Chromosome A7"/>
</dbReference>
<dbReference type="EMBL" id="CM010634">
    <property type="protein sequence ID" value="RID56005.1"/>
    <property type="molecule type" value="Genomic_DNA"/>
</dbReference>
<evidence type="ECO:0000313" key="1">
    <source>
        <dbReference type="EMBL" id="RID56005.1"/>
    </source>
</evidence>
<evidence type="ECO:0000313" key="2">
    <source>
        <dbReference type="Proteomes" id="UP000264353"/>
    </source>
</evidence>
<organism evidence="1 2">
    <name type="scientific">Brassica campestris</name>
    <name type="common">Field mustard</name>
    <dbReference type="NCBI Taxonomy" id="3711"/>
    <lineage>
        <taxon>Eukaryota</taxon>
        <taxon>Viridiplantae</taxon>
        <taxon>Streptophyta</taxon>
        <taxon>Embryophyta</taxon>
        <taxon>Tracheophyta</taxon>
        <taxon>Spermatophyta</taxon>
        <taxon>Magnoliopsida</taxon>
        <taxon>eudicotyledons</taxon>
        <taxon>Gunneridae</taxon>
        <taxon>Pentapetalae</taxon>
        <taxon>rosids</taxon>
        <taxon>malvids</taxon>
        <taxon>Brassicales</taxon>
        <taxon>Brassicaceae</taxon>
        <taxon>Brassiceae</taxon>
        <taxon>Brassica</taxon>
    </lineage>
</organism>
<proteinExistence type="predicted"/>
<accession>A0A397YRI3</accession>
<dbReference type="AlphaFoldDB" id="A0A397YRI3"/>
<reference evidence="1 2" key="1">
    <citation type="submission" date="2018-06" db="EMBL/GenBank/DDBJ databases">
        <title>WGS assembly of Brassica rapa FPsc.</title>
        <authorList>
            <person name="Bowman J."/>
            <person name="Kohchi T."/>
            <person name="Yamato K."/>
            <person name="Jenkins J."/>
            <person name="Shu S."/>
            <person name="Ishizaki K."/>
            <person name="Yamaoka S."/>
            <person name="Nishihama R."/>
            <person name="Nakamura Y."/>
            <person name="Berger F."/>
            <person name="Adam C."/>
            <person name="Aki S."/>
            <person name="Althoff F."/>
            <person name="Araki T."/>
            <person name="Arteaga-Vazquez M."/>
            <person name="Balasubrmanian S."/>
            <person name="Bauer D."/>
            <person name="Boehm C."/>
            <person name="Briginshaw L."/>
            <person name="Caballero-Perez J."/>
            <person name="Catarino B."/>
            <person name="Chen F."/>
            <person name="Chiyoda S."/>
            <person name="Chovatia M."/>
            <person name="Davies K."/>
            <person name="Delmans M."/>
            <person name="Demura T."/>
            <person name="Dierschke T."/>
            <person name="Dolan L."/>
            <person name="Dorantes-Acosta A."/>
            <person name="Eklund D."/>
            <person name="Florent S."/>
            <person name="Flores-Sandoval E."/>
            <person name="Fujiyama A."/>
            <person name="Fukuzawa H."/>
            <person name="Galik B."/>
            <person name="Grimanelli D."/>
            <person name="Grimwood J."/>
            <person name="Grossniklaus U."/>
            <person name="Hamada T."/>
            <person name="Haseloff J."/>
            <person name="Hetherington A."/>
            <person name="Higo A."/>
            <person name="Hirakawa Y."/>
            <person name="Hundley H."/>
            <person name="Ikeda Y."/>
            <person name="Inoue K."/>
            <person name="Inoue S."/>
            <person name="Ishida S."/>
            <person name="Jia Q."/>
            <person name="Kakita M."/>
            <person name="Kanazawa T."/>
            <person name="Kawai Y."/>
            <person name="Kawashima T."/>
            <person name="Kennedy M."/>
            <person name="Kinose K."/>
            <person name="Kinoshita T."/>
            <person name="Kohara Y."/>
            <person name="Koide E."/>
            <person name="Komatsu K."/>
            <person name="Kopischke S."/>
            <person name="Kubo M."/>
            <person name="Kyozuka J."/>
            <person name="Lagercrantz U."/>
            <person name="Lin S."/>
            <person name="Lindquist E."/>
            <person name="Lipzen A."/>
            <person name="Lu C."/>
            <person name="Luna E."/>
            <person name="Martienssen R."/>
            <person name="Minamino N."/>
            <person name="Mizutani M."/>
            <person name="Mizutani M."/>
            <person name="Mochizuki N."/>
            <person name="Monte I."/>
            <person name="Mosher R."/>
            <person name="Nagasaki H."/>
            <person name="Nakagami H."/>
            <person name="Naramoto S."/>
            <person name="Nishitani K."/>
            <person name="Ohtani M."/>
            <person name="Okamoto T."/>
            <person name="Okumura M."/>
            <person name="Phillips J."/>
            <person name="Pollak B."/>
            <person name="Reinders A."/>
            <person name="Roevekamp M."/>
            <person name="Sano R."/>
            <person name="Sawa S."/>
            <person name="Schmid M."/>
            <person name="Shirakawa M."/>
            <person name="Solano R."/>
            <person name="Spunde A."/>
            <person name="Suetsugu N."/>
            <person name="Sugano S."/>
            <person name="Sugiyama A."/>
            <person name="Sun R."/>
            <person name="Suzuki Y."/>
            <person name="Takenaka M."/>
            <person name="Takezawa D."/>
            <person name="Tomogane H."/>
            <person name="Tsuzuki M."/>
            <person name="Ueda T."/>
            <person name="Umeda M."/>
            <person name="Ward J."/>
            <person name="Watanabe Y."/>
            <person name="Yazaki K."/>
            <person name="Yokoyama R."/>
            <person name="Yoshitake Y."/>
            <person name="Yotsui I."/>
            <person name="Zachgo S."/>
            <person name="Schmutz J."/>
        </authorList>
    </citation>
    <scope>NUCLEOTIDE SEQUENCE [LARGE SCALE GENOMIC DNA]</scope>
    <source>
        <strain evidence="2">cv. B-3</strain>
    </source>
</reference>
<sequence length="121" mass="14444">MFFRYRFPVKIWETLVGGIMKEAFTLDWNEILDMIDNPRGTLTEAFLIRYTFQALIHSIWRERNGRRHGEQPKYEKVLIKCVDRTIRLKLLAVKGKGKKYLEESLCVWFGTRTQSTFQPEV</sequence>
<protein>
    <submittedName>
        <fullName evidence="1">Uncharacterized protein</fullName>
    </submittedName>
</protein>
<gene>
    <name evidence="1" type="ORF">BRARA_G03234</name>
</gene>
<name>A0A397YRI3_BRACM</name>